<evidence type="ECO:0000313" key="1">
    <source>
        <dbReference type="EMBL" id="MEY8763338.1"/>
    </source>
</evidence>
<sequence length="58" mass="6711">MWAHKPTGRRLRTVLPAIHHTGGYINNDDLFVETYLPFADDNAKTMFKNTLPVVRKQN</sequence>
<keyword evidence="2" id="KW-1185">Reference proteome</keyword>
<reference evidence="1 2" key="1">
    <citation type="submission" date="2024-08" db="EMBL/GenBank/DDBJ databases">
        <title>Clostridium lapicellarii sp. nov., and Clostridium renhuaiense sp. nov., two species isolated from the mud in a fermentation cellar used for producing sauce-flavour Chinese liquors.</title>
        <authorList>
            <person name="Yang F."/>
            <person name="Wang H."/>
            <person name="Chen L.Q."/>
            <person name="Zhou N."/>
            <person name="Lu J.J."/>
            <person name="Pu X.X."/>
            <person name="Wan B."/>
            <person name="Wang L."/>
            <person name="Liu S.J."/>
        </authorList>
    </citation>
    <scope>NUCLEOTIDE SEQUENCE [LARGE SCALE GENOMIC DNA]</scope>
    <source>
        <strain evidence="1 2">MT-113</strain>
    </source>
</reference>
<dbReference type="EMBL" id="JBGFFE010000007">
    <property type="protein sequence ID" value="MEY8763338.1"/>
    <property type="molecule type" value="Genomic_DNA"/>
</dbReference>
<gene>
    <name evidence="1" type="ORF">AB8S09_06750</name>
</gene>
<organism evidence="1 2">
    <name type="scientific">Clostridium lapidicellarium</name>
    <dbReference type="NCBI Taxonomy" id="3240931"/>
    <lineage>
        <taxon>Bacteria</taxon>
        <taxon>Bacillati</taxon>
        <taxon>Bacillota</taxon>
        <taxon>Clostridia</taxon>
        <taxon>Eubacteriales</taxon>
        <taxon>Clostridiaceae</taxon>
        <taxon>Clostridium</taxon>
    </lineage>
</organism>
<accession>A0ABV4DY84</accession>
<evidence type="ECO:0000313" key="2">
    <source>
        <dbReference type="Proteomes" id="UP001565220"/>
    </source>
</evidence>
<dbReference type="RefSeq" id="WP_369868740.1">
    <property type="nucleotide sequence ID" value="NZ_JBGFFE010000007.1"/>
</dbReference>
<name>A0ABV4DY84_9CLOT</name>
<dbReference type="Proteomes" id="UP001565220">
    <property type="component" value="Unassembled WGS sequence"/>
</dbReference>
<protein>
    <recommendedName>
        <fullName evidence="3">GyrI-like small molecule binding domain-containing protein</fullName>
    </recommendedName>
</protein>
<evidence type="ECO:0008006" key="3">
    <source>
        <dbReference type="Google" id="ProtNLM"/>
    </source>
</evidence>
<proteinExistence type="predicted"/>
<comment type="caution">
    <text evidence="1">The sequence shown here is derived from an EMBL/GenBank/DDBJ whole genome shotgun (WGS) entry which is preliminary data.</text>
</comment>